<organism evidence="2 3">
    <name type="scientific">Paracoccus versutus</name>
    <name type="common">Thiobacillus versutus</name>
    <dbReference type="NCBI Taxonomy" id="34007"/>
    <lineage>
        <taxon>Bacteria</taxon>
        <taxon>Pseudomonadati</taxon>
        <taxon>Pseudomonadota</taxon>
        <taxon>Alphaproteobacteria</taxon>
        <taxon>Rhodobacterales</taxon>
        <taxon>Paracoccaceae</taxon>
        <taxon>Paracoccus</taxon>
    </lineage>
</organism>
<dbReference type="EMBL" id="QTUJ01000004">
    <property type="protein sequence ID" value="REF67385.1"/>
    <property type="molecule type" value="Genomic_DNA"/>
</dbReference>
<evidence type="ECO:0000256" key="1">
    <source>
        <dbReference type="SAM" id="MobiDB-lite"/>
    </source>
</evidence>
<reference evidence="2 3" key="1">
    <citation type="submission" date="2018-08" db="EMBL/GenBank/DDBJ databases">
        <title>Genomic Encyclopedia of Archaeal and Bacterial Type Strains, Phase II (KMG-II): from individual species to whole genera.</title>
        <authorList>
            <person name="Goeker M."/>
        </authorList>
    </citation>
    <scope>NUCLEOTIDE SEQUENCE [LARGE SCALE GENOMIC DNA]</scope>
    <source>
        <strain evidence="2 3">DSM 17099</strain>
    </source>
</reference>
<evidence type="ECO:0000313" key="3">
    <source>
        <dbReference type="Proteomes" id="UP000256941"/>
    </source>
</evidence>
<sequence>MRRPAKLFRRTTSDEQAEAIIQRIKAIDYELMSLGTGGSNMGRAPLNAKASDVLLRIQRELRVLRIDMEVERGIDSAPFAPVPQPARTWPRPYRQRKGR</sequence>
<dbReference type="RefSeq" id="WP_116223005.1">
    <property type="nucleotide sequence ID" value="NZ_CP038197.1"/>
</dbReference>
<comment type="caution">
    <text evidence="2">The sequence shown here is derived from an EMBL/GenBank/DDBJ whole genome shotgun (WGS) entry which is preliminary data.</text>
</comment>
<protein>
    <submittedName>
        <fullName evidence="2">Uncharacterized protein</fullName>
    </submittedName>
</protein>
<dbReference type="Proteomes" id="UP000256941">
    <property type="component" value="Unassembled WGS sequence"/>
</dbReference>
<dbReference type="AlphaFoldDB" id="A0A3D9XA15"/>
<proteinExistence type="predicted"/>
<feature type="region of interest" description="Disordered" evidence="1">
    <location>
        <begin position="76"/>
        <end position="99"/>
    </location>
</feature>
<accession>A0A3D9XA15</accession>
<name>A0A3D9XA15_PARVE</name>
<gene>
    <name evidence="2" type="ORF">BDD41_4410</name>
</gene>
<evidence type="ECO:0000313" key="2">
    <source>
        <dbReference type="EMBL" id="REF67385.1"/>
    </source>
</evidence>